<comment type="subcellular location">
    <subcellularLocation>
        <location evidence="1">Cell membrane</location>
        <topology evidence="1">Multi-pass membrane protein</topology>
    </subcellularLocation>
</comment>
<protein>
    <submittedName>
        <fullName evidence="7">YihY/virulence factor BrkB family protein</fullName>
    </submittedName>
</protein>
<keyword evidence="2" id="KW-1003">Cell membrane</keyword>
<dbReference type="OrthoDB" id="9781030at2"/>
<organism evidence="7 8">
    <name type="scientific">Cereibacter changlensis JA139</name>
    <dbReference type="NCBI Taxonomy" id="1188249"/>
    <lineage>
        <taxon>Bacteria</taxon>
        <taxon>Pseudomonadati</taxon>
        <taxon>Pseudomonadota</taxon>
        <taxon>Alphaproteobacteria</taxon>
        <taxon>Rhodobacterales</taxon>
        <taxon>Paracoccaceae</taxon>
        <taxon>Cereibacter</taxon>
    </lineage>
</organism>
<name>A0A2T4K101_9RHOB</name>
<comment type="caution">
    <text evidence="7">The sequence shown here is derived from an EMBL/GenBank/DDBJ whole genome shotgun (WGS) entry which is preliminary data.</text>
</comment>
<feature type="transmembrane region" description="Helical" evidence="6">
    <location>
        <begin position="220"/>
        <end position="243"/>
    </location>
</feature>
<proteinExistence type="predicted"/>
<dbReference type="Proteomes" id="UP000241010">
    <property type="component" value="Unassembled WGS sequence"/>
</dbReference>
<evidence type="ECO:0000256" key="1">
    <source>
        <dbReference type="ARBA" id="ARBA00004651"/>
    </source>
</evidence>
<keyword evidence="4 6" id="KW-1133">Transmembrane helix</keyword>
<feature type="transmembrane region" description="Helical" evidence="6">
    <location>
        <begin position="152"/>
        <end position="172"/>
    </location>
</feature>
<dbReference type="Pfam" id="PF03631">
    <property type="entry name" value="Virul_fac_BrkB"/>
    <property type="match status" value="1"/>
</dbReference>
<dbReference type="InterPro" id="IPR017039">
    <property type="entry name" value="Virul_fac_BrkB"/>
</dbReference>
<dbReference type="EMBL" id="PZKG01000001">
    <property type="protein sequence ID" value="PTE23818.1"/>
    <property type="molecule type" value="Genomic_DNA"/>
</dbReference>
<dbReference type="PANTHER" id="PTHR30213:SF0">
    <property type="entry name" value="UPF0761 MEMBRANE PROTEIN YIHY"/>
    <property type="match status" value="1"/>
</dbReference>
<sequence length="251" mass="26450">MAAAGIAFFCFLAIFPAVAAVIAIWGWASDPGVIRQQLALAQDFVPVEAYKLISNQVESLLAANTRHLGWASALSTGIALWSARAGVAAMIRGLNSTHRLPSRAGLWDMVRAIVLTLTLVGVVLAAMLLNVVAPLIITFLPLGQATAKVLELANVGLGMLLVVFGVALVYRLGPNRPKGSPRPVITLGLGVSVVLWALVSRGLVYYLANFANYNEVYGSIGAVVALMLWLYLSAFSVLLGAAVDAVRASPQ</sequence>
<evidence type="ECO:0000256" key="6">
    <source>
        <dbReference type="SAM" id="Phobius"/>
    </source>
</evidence>
<feature type="transmembrane region" description="Helical" evidence="6">
    <location>
        <begin position="68"/>
        <end position="91"/>
    </location>
</feature>
<evidence type="ECO:0000256" key="5">
    <source>
        <dbReference type="ARBA" id="ARBA00023136"/>
    </source>
</evidence>
<keyword evidence="5 6" id="KW-0472">Membrane</keyword>
<reference evidence="7 8" key="1">
    <citation type="submission" date="2018-03" db="EMBL/GenBank/DDBJ databases">
        <title>Cereibacter changlensis.</title>
        <authorList>
            <person name="Meyer T.E."/>
            <person name="Miller S."/>
            <person name="Lodha T."/>
            <person name="Gandham S."/>
            <person name="Chintalapati S."/>
            <person name="Chintalapati V.R."/>
        </authorList>
    </citation>
    <scope>NUCLEOTIDE SEQUENCE [LARGE SCALE GENOMIC DNA]</scope>
    <source>
        <strain evidence="7 8">JA139</strain>
    </source>
</reference>
<dbReference type="GO" id="GO:0005886">
    <property type="term" value="C:plasma membrane"/>
    <property type="evidence" value="ECO:0007669"/>
    <property type="project" value="UniProtKB-SubCell"/>
</dbReference>
<evidence type="ECO:0000313" key="8">
    <source>
        <dbReference type="Proteomes" id="UP000241010"/>
    </source>
</evidence>
<feature type="transmembrane region" description="Helical" evidence="6">
    <location>
        <begin position="184"/>
        <end position="208"/>
    </location>
</feature>
<dbReference type="NCBIfam" id="TIGR00765">
    <property type="entry name" value="yihY_not_rbn"/>
    <property type="match status" value="1"/>
</dbReference>
<evidence type="ECO:0000313" key="7">
    <source>
        <dbReference type="EMBL" id="PTE23818.1"/>
    </source>
</evidence>
<evidence type="ECO:0000256" key="3">
    <source>
        <dbReference type="ARBA" id="ARBA00022692"/>
    </source>
</evidence>
<feature type="transmembrane region" description="Helical" evidence="6">
    <location>
        <begin position="112"/>
        <end position="140"/>
    </location>
</feature>
<dbReference type="PANTHER" id="PTHR30213">
    <property type="entry name" value="INNER MEMBRANE PROTEIN YHJD"/>
    <property type="match status" value="1"/>
</dbReference>
<keyword evidence="3 6" id="KW-0812">Transmembrane</keyword>
<evidence type="ECO:0000256" key="4">
    <source>
        <dbReference type="ARBA" id="ARBA00022989"/>
    </source>
</evidence>
<evidence type="ECO:0000256" key="2">
    <source>
        <dbReference type="ARBA" id="ARBA00022475"/>
    </source>
</evidence>
<dbReference type="PIRSF" id="PIRSF035875">
    <property type="entry name" value="RNase_BN"/>
    <property type="match status" value="1"/>
</dbReference>
<accession>A0A2T4K101</accession>
<gene>
    <name evidence="7" type="ORF">C5F48_00445</name>
</gene>
<keyword evidence="8" id="KW-1185">Reference proteome</keyword>
<dbReference type="AlphaFoldDB" id="A0A2T4K101"/>